<dbReference type="EMBL" id="CP026995">
    <property type="protein sequence ID" value="QLH07138.1"/>
    <property type="molecule type" value="Genomic_DNA"/>
</dbReference>
<sequence>MYEIHDIWYLIYYKETYPWSTLMKKEFTDQELQAQILWSLYGHGKWSEIYTNYDKFKKRLSVVVKNNGKNTHKQVKKLVNLRLVLPRKNWDAIALNPYAKNTIKQMIKDHLGIEV</sequence>
<evidence type="ECO:0000313" key="2">
    <source>
        <dbReference type="Proteomes" id="UP000509478"/>
    </source>
</evidence>
<gene>
    <name evidence="1" type="ORF">C5F50_08670</name>
</gene>
<evidence type="ECO:0000313" key="1">
    <source>
        <dbReference type="EMBL" id="QLH07138.1"/>
    </source>
</evidence>
<proteinExistence type="predicted"/>
<protein>
    <submittedName>
        <fullName evidence="1">Uncharacterized protein</fullName>
    </submittedName>
</protein>
<name>A0A7D5R7G8_9ARCH</name>
<dbReference type="AlphaFoldDB" id="A0A7D5R7G8"/>
<organism evidence="1 2">
    <name type="scientific">Nitrosopumilus ureiphilus</name>
    <dbReference type="NCBI Taxonomy" id="1470067"/>
    <lineage>
        <taxon>Archaea</taxon>
        <taxon>Nitrososphaerota</taxon>
        <taxon>Nitrososphaeria</taxon>
        <taxon>Nitrosopumilales</taxon>
        <taxon>Nitrosopumilaceae</taxon>
        <taxon>Nitrosopumilus</taxon>
    </lineage>
</organism>
<accession>A0A7D5R7G8</accession>
<reference evidence="1 2" key="1">
    <citation type="submission" date="2018-02" db="EMBL/GenBank/DDBJ databases">
        <title>Complete genome of Nitrosopumilus ureaphilus PS0.</title>
        <authorList>
            <person name="Qin W."/>
            <person name="Zheng Y."/>
            <person name="Stahl D.A."/>
        </authorList>
    </citation>
    <scope>NUCLEOTIDE SEQUENCE [LARGE SCALE GENOMIC DNA]</scope>
    <source>
        <strain evidence="1 2">PS0</strain>
    </source>
</reference>
<dbReference type="Proteomes" id="UP000509478">
    <property type="component" value="Chromosome"/>
</dbReference>
<keyword evidence="2" id="KW-1185">Reference proteome</keyword>
<dbReference type="KEGG" id="nue:C5F50_08670"/>